<keyword evidence="3" id="KW-0804">Transcription</keyword>
<comment type="caution">
    <text evidence="6">The sequence shown here is derived from an EMBL/GenBank/DDBJ whole genome shotgun (WGS) entry which is preliminary data.</text>
</comment>
<dbReference type="GO" id="GO:0003700">
    <property type="term" value="F:DNA-binding transcription factor activity"/>
    <property type="evidence" value="ECO:0007669"/>
    <property type="project" value="TreeGrafter"/>
</dbReference>
<dbReference type="CDD" id="cd06267">
    <property type="entry name" value="PBP1_LacI_sugar_binding-like"/>
    <property type="match status" value="1"/>
</dbReference>
<dbReference type="EMBL" id="JACDQQ010001411">
    <property type="protein sequence ID" value="MBA0086237.1"/>
    <property type="molecule type" value="Genomic_DNA"/>
</dbReference>
<evidence type="ECO:0000256" key="4">
    <source>
        <dbReference type="SAM" id="MobiDB-lite"/>
    </source>
</evidence>
<reference evidence="6" key="1">
    <citation type="submission" date="2020-06" db="EMBL/GenBank/DDBJ databases">
        <title>Legume-microbial interactions unlock mineral nutrients during tropical forest succession.</title>
        <authorList>
            <person name="Epihov D.Z."/>
        </authorList>
    </citation>
    <scope>NUCLEOTIDE SEQUENCE [LARGE SCALE GENOMIC DNA]</scope>
    <source>
        <strain evidence="6">Pan2503</strain>
    </source>
</reference>
<feature type="domain" description="HTH lacI-type" evidence="5">
    <location>
        <begin position="55"/>
        <end position="111"/>
    </location>
</feature>
<dbReference type="InterPro" id="IPR000843">
    <property type="entry name" value="HTH_LacI"/>
</dbReference>
<keyword evidence="2 6" id="KW-0238">DNA-binding</keyword>
<dbReference type="Proteomes" id="UP000567293">
    <property type="component" value="Unassembled WGS sequence"/>
</dbReference>
<dbReference type="SMART" id="SM00354">
    <property type="entry name" value="HTH_LACI"/>
    <property type="match status" value="1"/>
</dbReference>
<dbReference type="PANTHER" id="PTHR30146:SF109">
    <property type="entry name" value="HTH-TYPE TRANSCRIPTIONAL REGULATOR GALS"/>
    <property type="match status" value="1"/>
</dbReference>
<dbReference type="CDD" id="cd01392">
    <property type="entry name" value="HTH_LacI"/>
    <property type="match status" value="1"/>
</dbReference>
<evidence type="ECO:0000256" key="2">
    <source>
        <dbReference type="ARBA" id="ARBA00023125"/>
    </source>
</evidence>
<proteinExistence type="predicted"/>
<keyword evidence="7" id="KW-1185">Reference proteome</keyword>
<name>A0A7V8SY08_9BACT</name>
<accession>A0A7V8SY08</accession>
<dbReference type="InterPro" id="IPR046335">
    <property type="entry name" value="LacI/GalR-like_sensor"/>
</dbReference>
<organism evidence="6 7">
    <name type="scientific">Candidatus Acidiferrum panamense</name>
    <dbReference type="NCBI Taxonomy" id="2741543"/>
    <lineage>
        <taxon>Bacteria</taxon>
        <taxon>Pseudomonadati</taxon>
        <taxon>Acidobacteriota</taxon>
        <taxon>Terriglobia</taxon>
        <taxon>Candidatus Acidiferrales</taxon>
        <taxon>Candidatus Acidiferrum</taxon>
    </lineage>
</organism>
<feature type="region of interest" description="Disordered" evidence="4">
    <location>
        <begin position="26"/>
        <end position="51"/>
    </location>
</feature>
<evidence type="ECO:0000313" key="7">
    <source>
        <dbReference type="Proteomes" id="UP000567293"/>
    </source>
</evidence>
<dbReference type="Gene3D" id="3.40.50.2300">
    <property type="match status" value="2"/>
</dbReference>
<evidence type="ECO:0000259" key="5">
    <source>
        <dbReference type="PROSITE" id="PS50932"/>
    </source>
</evidence>
<dbReference type="PANTHER" id="PTHR30146">
    <property type="entry name" value="LACI-RELATED TRANSCRIPTIONAL REPRESSOR"/>
    <property type="match status" value="1"/>
</dbReference>
<dbReference type="Pfam" id="PF13377">
    <property type="entry name" value="Peripla_BP_3"/>
    <property type="match status" value="1"/>
</dbReference>
<dbReference type="InterPro" id="IPR010982">
    <property type="entry name" value="Lambda_DNA-bd_dom_sf"/>
</dbReference>
<protein>
    <submittedName>
        <fullName evidence="6">LacI family DNA-binding transcriptional regulator</fullName>
    </submittedName>
</protein>
<dbReference type="GO" id="GO:0000976">
    <property type="term" value="F:transcription cis-regulatory region binding"/>
    <property type="evidence" value="ECO:0007669"/>
    <property type="project" value="TreeGrafter"/>
</dbReference>
<dbReference type="SUPFAM" id="SSF47413">
    <property type="entry name" value="lambda repressor-like DNA-binding domains"/>
    <property type="match status" value="1"/>
</dbReference>
<dbReference type="Pfam" id="PF00356">
    <property type="entry name" value="LacI"/>
    <property type="match status" value="1"/>
</dbReference>
<evidence type="ECO:0000256" key="3">
    <source>
        <dbReference type="ARBA" id="ARBA00023163"/>
    </source>
</evidence>
<gene>
    <name evidence="6" type="ORF">HRJ53_14720</name>
</gene>
<sequence>MLMRLLKKEKEDVEGTSLTTRHYGLKGASQRLGEEGAGSAVANGKQNQNGGEKPVSLKILADYLGLCPATVSVVLNNVPGRSIPAETRERVRAAARKFNYQPSLLARSLRKRRTFTVGVLAPELSDGYHTMVMSGIGDHLMREGYFYLTAHHRHKPDMIEEYPRLLLGRGAEGLIAIDTALGHALPVPVVAVAGHRKIPGVTNVVLDHRRAAELSLRHLHQLGHRQIAFMRGQPFSSDSDVRWKSIVSVARELGVEIRLDLTIQLERDLTSPELGYPVVQELLQKRRRFTALVSFNDIAAIGAIRALRDANLRVPEDVSVIGFDDIQAAAYHNPRLTTIRQPLRHMGETAARILLQRLQGFKDYPEEFAVPPELITRETTAPVNPRSRRR</sequence>
<dbReference type="SUPFAM" id="SSF53822">
    <property type="entry name" value="Periplasmic binding protein-like I"/>
    <property type="match status" value="1"/>
</dbReference>
<dbReference type="Gene3D" id="1.10.260.40">
    <property type="entry name" value="lambda repressor-like DNA-binding domains"/>
    <property type="match status" value="1"/>
</dbReference>
<dbReference type="AlphaFoldDB" id="A0A7V8SY08"/>
<dbReference type="InterPro" id="IPR028082">
    <property type="entry name" value="Peripla_BP_I"/>
</dbReference>
<evidence type="ECO:0000256" key="1">
    <source>
        <dbReference type="ARBA" id="ARBA00023015"/>
    </source>
</evidence>
<keyword evidence="1" id="KW-0805">Transcription regulation</keyword>
<evidence type="ECO:0000313" key="6">
    <source>
        <dbReference type="EMBL" id="MBA0086237.1"/>
    </source>
</evidence>
<dbReference type="PROSITE" id="PS50932">
    <property type="entry name" value="HTH_LACI_2"/>
    <property type="match status" value="1"/>
</dbReference>